<dbReference type="InterPro" id="IPR050155">
    <property type="entry name" value="HAD-like_hydrolase_sf"/>
</dbReference>
<dbReference type="PANTHER" id="PTHR43434">
    <property type="entry name" value="PHOSPHOGLYCOLATE PHOSPHATASE"/>
    <property type="match status" value="1"/>
</dbReference>
<dbReference type="SUPFAM" id="SSF56784">
    <property type="entry name" value="HAD-like"/>
    <property type="match status" value="1"/>
</dbReference>
<evidence type="ECO:0000313" key="1">
    <source>
        <dbReference type="EMBL" id="GAA5110206.1"/>
    </source>
</evidence>
<dbReference type="SFLD" id="SFLDS00003">
    <property type="entry name" value="Haloacid_Dehalogenase"/>
    <property type="match status" value="1"/>
</dbReference>
<dbReference type="Pfam" id="PF13419">
    <property type="entry name" value="HAD_2"/>
    <property type="match status" value="1"/>
</dbReference>
<dbReference type="InterPro" id="IPR023198">
    <property type="entry name" value="PGP-like_dom2"/>
</dbReference>
<comment type="caution">
    <text evidence="1">The sequence shown here is derived from an EMBL/GenBank/DDBJ whole genome shotgun (WGS) entry which is preliminary data.</text>
</comment>
<dbReference type="InterPro" id="IPR023214">
    <property type="entry name" value="HAD_sf"/>
</dbReference>
<name>A0ABP9NB04_9PSEU</name>
<keyword evidence="2" id="KW-1185">Reference proteome</keyword>
<dbReference type="Gene3D" id="1.10.150.240">
    <property type="entry name" value="Putative phosphatase, domain 2"/>
    <property type="match status" value="1"/>
</dbReference>
<dbReference type="InterPro" id="IPR036412">
    <property type="entry name" value="HAD-like_sf"/>
</dbReference>
<proteinExistence type="predicted"/>
<evidence type="ECO:0000313" key="2">
    <source>
        <dbReference type="Proteomes" id="UP001500804"/>
    </source>
</evidence>
<sequence length="225" mass="23576">MRTVLLDVDGTLVDSATTIVEHLAAAIAEVGFPVPDDARLRRFVGPPFETALPELGLTQEQTAAAIVAYRRSYDAVAATVTPVYPGIPAFLERLREDGMRLATATSKPEELARKIIAGTGLAGYFDLVGGADHVAGRVGKAAVVGSVLERLRLDPGRDPVVLVGDRHHDVEGAAAHGVPTIGVAWGYAEPGELAGARRIAADLDELAAVLRGDDVWSTTAPRDAA</sequence>
<dbReference type="RefSeq" id="WP_345602530.1">
    <property type="nucleotide sequence ID" value="NZ_BAABJO010000001.1"/>
</dbReference>
<dbReference type="InterPro" id="IPR041492">
    <property type="entry name" value="HAD_2"/>
</dbReference>
<dbReference type="PANTHER" id="PTHR43434:SF20">
    <property type="entry name" value="5'-NUCLEOTIDASE"/>
    <property type="match status" value="1"/>
</dbReference>
<gene>
    <name evidence="1" type="ORF">GCM10023320_01730</name>
</gene>
<dbReference type="Proteomes" id="UP001500804">
    <property type="component" value="Unassembled WGS sequence"/>
</dbReference>
<dbReference type="SFLD" id="SFLDG01129">
    <property type="entry name" value="C1.5:_HAD__Beta-PGM__Phosphata"/>
    <property type="match status" value="1"/>
</dbReference>
<accession>A0ABP9NB04</accession>
<dbReference type="EMBL" id="BAABJO010000001">
    <property type="protein sequence ID" value="GAA5110206.1"/>
    <property type="molecule type" value="Genomic_DNA"/>
</dbReference>
<dbReference type="Gene3D" id="3.40.50.1000">
    <property type="entry name" value="HAD superfamily/HAD-like"/>
    <property type="match status" value="1"/>
</dbReference>
<protein>
    <submittedName>
        <fullName evidence="1">HAD hydrolase-like protein</fullName>
    </submittedName>
</protein>
<reference evidence="2" key="1">
    <citation type="journal article" date="2019" name="Int. J. Syst. Evol. Microbiol.">
        <title>The Global Catalogue of Microorganisms (GCM) 10K type strain sequencing project: providing services to taxonomists for standard genome sequencing and annotation.</title>
        <authorList>
            <consortium name="The Broad Institute Genomics Platform"/>
            <consortium name="The Broad Institute Genome Sequencing Center for Infectious Disease"/>
            <person name="Wu L."/>
            <person name="Ma J."/>
        </authorList>
    </citation>
    <scope>NUCLEOTIDE SEQUENCE [LARGE SCALE GENOMIC DNA]</scope>
    <source>
        <strain evidence="2">JCM 18302</strain>
    </source>
</reference>
<organism evidence="1 2">
    <name type="scientific">Pseudonocardia adelaidensis</name>
    <dbReference type="NCBI Taxonomy" id="648754"/>
    <lineage>
        <taxon>Bacteria</taxon>
        <taxon>Bacillati</taxon>
        <taxon>Actinomycetota</taxon>
        <taxon>Actinomycetes</taxon>
        <taxon>Pseudonocardiales</taxon>
        <taxon>Pseudonocardiaceae</taxon>
        <taxon>Pseudonocardia</taxon>
    </lineage>
</organism>